<dbReference type="PROSITE" id="PS51755">
    <property type="entry name" value="OMPR_PHOB"/>
    <property type="match status" value="1"/>
</dbReference>
<dbReference type="InterPro" id="IPR039420">
    <property type="entry name" value="WalR-like"/>
</dbReference>
<accession>A0A5C8YZP6</accession>
<dbReference type="GO" id="GO:0006355">
    <property type="term" value="P:regulation of DNA-templated transcription"/>
    <property type="evidence" value="ECO:0007669"/>
    <property type="project" value="InterPro"/>
</dbReference>
<proteinExistence type="predicted"/>
<evidence type="ECO:0000313" key="11">
    <source>
        <dbReference type="Proteomes" id="UP000321764"/>
    </source>
</evidence>
<dbReference type="Pfam" id="PF00486">
    <property type="entry name" value="Trans_reg_C"/>
    <property type="match status" value="1"/>
</dbReference>
<dbReference type="InterPro" id="IPR016032">
    <property type="entry name" value="Sig_transdc_resp-reg_C-effctor"/>
</dbReference>
<dbReference type="GO" id="GO:0000156">
    <property type="term" value="F:phosphorelay response regulator activity"/>
    <property type="evidence" value="ECO:0007669"/>
    <property type="project" value="TreeGrafter"/>
</dbReference>
<feature type="domain" description="Response regulatory" evidence="8">
    <location>
        <begin position="3"/>
        <end position="116"/>
    </location>
</feature>
<dbReference type="Gene3D" id="3.40.50.2300">
    <property type="match status" value="1"/>
</dbReference>
<evidence type="ECO:0000259" key="9">
    <source>
        <dbReference type="PROSITE" id="PS51755"/>
    </source>
</evidence>
<dbReference type="SMART" id="SM00862">
    <property type="entry name" value="Trans_reg_C"/>
    <property type="match status" value="1"/>
</dbReference>
<feature type="modified residue" description="4-aspartylphosphate" evidence="6">
    <location>
        <position position="52"/>
    </location>
</feature>
<name>A0A5C8YZP6_9GAMM</name>
<keyword evidence="1 6" id="KW-0597">Phosphoprotein</keyword>
<dbReference type="GO" id="GO:0000976">
    <property type="term" value="F:transcription cis-regulatory region binding"/>
    <property type="evidence" value="ECO:0007669"/>
    <property type="project" value="TreeGrafter"/>
</dbReference>
<dbReference type="SUPFAM" id="SSF52172">
    <property type="entry name" value="CheY-like"/>
    <property type="match status" value="1"/>
</dbReference>
<keyword evidence="3" id="KW-0805">Transcription regulation</keyword>
<evidence type="ECO:0000259" key="8">
    <source>
        <dbReference type="PROSITE" id="PS50110"/>
    </source>
</evidence>
<comment type="caution">
    <text evidence="10">The sequence shown here is derived from an EMBL/GenBank/DDBJ whole genome shotgun (WGS) entry which is preliminary data.</text>
</comment>
<keyword evidence="4 7" id="KW-0238">DNA-binding</keyword>
<keyword evidence="11" id="KW-1185">Reference proteome</keyword>
<dbReference type="CDD" id="cd00383">
    <property type="entry name" value="trans_reg_C"/>
    <property type="match status" value="1"/>
</dbReference>
<dbReference type="InterPro" id="IPR001789">
    <property type="entry name" value="Sig_transdc_resp-reg_receiver"/>
</dbReference>
<dbReference type="SUPFAM" id="SSF46894">
    <property type="entry name" value="C-terminal effector domain of the bipartite response regulators"/>
    <property type="match status" value="1"/>
</dbReference>
<feature type="DNA-binding region" description="OmpR/PhoB-type" evidence="7">
    <location>
        <begin position="126"/>
        <end position="228"/>
    </location>
</feature>
<evidence type="ECO:0000313" key="10">
    <source>
        <dbReference type="EMBL" id="TXR51335.1"/>
    </source>
</evidence>
<dbReference type="OrthoDB" id="9802426at2"/>
<dbReference type="Gene3D" id="6.10.250.690">
    <property type="match status" value="1"/>
</dbReference>
<dbReference type="PROSITE" id="PS50110">
    <property type="entry name" value="RESPONSE_REGULATORY"/>
    <property type="match status" value="1"/>
</dbReference>
<evidence type="ECO:0000256" key="5">
    <source>
        <dbReference type="ARBA" id="ARBA00023163"/>
    </source>
</evidence>
<evidence type="ECO:0000256" key="1">
    <source>
        <dbReference type="ARBA" id="ARBA00022553"/>
    </source>
</evidence>
<evidence type="ECO:0000256" key="3">
    <source>
        <dbReference type="ARBA" id="ARBA00023015"/>
    </source>
</evidence>
<evidence type="ECO:0000256" key="7">
    <source>
        <dbReference type="PROSITE-ProRule" id="PRU01091"/>
    </source>
</evidence>
<dbReference type="Proteomes" id="UP000321764">
    <property type="component" value="Unassembled WGS sequence"/>
</dbReference>
<evidence type="ECO:0000256" key="2">
    <source>
        <dbReference type="ARBA" id="ARBA00023012"/>
    </source>
</evidence>
<evidence type="ECO:0000256" key="4">
    <source>
        <dbReference type="ARBA" id="ARBA00023125"/>
    </source>
</evidence>
<dbReference type="RefSeq" id="WP_147714830.1">
    <property type="nucleotide sequence ID" value="NZ_VKAD01000003.1"/>
</dbReference>
<dbReference type="Gene3D" id="1.10.10.10">
    <property type="entry name" value="Winged helix-like DNA-binding domain superfamily/Winged helix DNA-binding domain"/>
    <property type="match status" value="1"/>
</dbReference>
<protein>
    <submittedName>
        <fullName evidence="10">Response regulator</fullName>
    </submittedName>
</protein>
<dbReference type="AlphaFoldDB" id="A0A5C8YZP6"/>
<keyword evidence="5" id="KW-0804">Transcription</keyword>
<organism evidence="10 11">
    <name type="scientific">Reinekea thalattae</name>
    <dbReference type="NCBI Taxonomy" id="2593301"/>
    <lineage>
        <taxon>Bacteria</taxon>
        <taxon>Pseudomonadati</taxon>
        <taxon>Pseudomonadota</taxon>
        <taxon>Gammaproteobacteria</taxon>
        <taxon>Oceanospirillales</taxon>
        <taxon>Saccharospirillaceae</taxon>
        <taxon>Reinekea</taxon>
    </lineage>
</organism>
<dbReference type="GO" id="GO:0005829">
    <property type="term" value="C:cytosol"/>
    <property type="evidence" value="ECO:0007669"/>
    <property type="project" value="TreeGrafter"/>
</dbReference>
<dbReference type="EMBL" id="VKAD01000003">
    <property type="protein sequence ID" value="TXR51335.1"/>
    <property type="molecule type" value="Genomic_DNA"/>
</dbReference>
<dbReference type="FunFam" id="3.40.50.2300:FF:000001">
    <property type="entry name" value="DNA-binding response regulator PhoB"/>
    <property type="match status" value="1"/>
</dbReference>
<dbReference type="PANTHER" id="PTHR48111">
    <property type="entry name" value="REGULATOR OF RPOS"/>
    <property type="match status" value="1"/>
</dbReference>
<dbReference type="PANTHER" id="PTHR48111:SF59">
    <property type="entry name" value="TRANSCRIPTIONAL REGULATORY PROTEIN BAER"/>
    <property type="match status" value="1"/>
</dbReference>
<evidence type="ECO:0000256" key="6">
    <source>
        <dbReference type="PROSITE-ProRule" id="PRU00169"/>
    </source>
</evidence>
<keyword evidence="2" id="KW-0902">Two-component regulatory system</keyword>
<feature type="domain" description="OmpR/PhoB-type" evidence="9">
    <location>
        <begin position="126"/>
        <end position="228"/>
    </location>
</feature>
<dbReference type="GO" id="GO:0032993">
    <property type="term" value="C:protein-DNA complex"/>
    <property type="evidence" value="ECO:0007669"/>
    <property type="project" value="TreeGrafter"/>
</dbReference>
<gene>
    <name evidence="10" type="ORF">FME95_12445</name>
</gene>
<dbReference type="Pfam" id="PF00072">
    <property type="entry name" value="Response_reg"/>
    <property type="match status" value="1"/>
</dbReference>
<reference evidence="10 11" key="1">
    <citation type="submission" date="2019-07" db="EMBL/GenBank/DDBJ databases">
        <title>Reinekea sp. strain SSH23 genome sequencing and assembly.</title>
        <authorList>
            <person name="Kim I."/>
        </authorList>
    </citation>
    <scope>NUCLEOTIDE SEQUENCE [LARGE SCALE GENOMIC DNA]</scope>
    <source>
        <strain evidence="10 11">SSH23</strain>
    </source>
</reference>
<dbReference type="SMART" id="SM00448">
    <property type="entry name" value="REC"/>
    <property type="match status" value="1"/>
</dbReference>
<dbReference type="InterPro" id="IPR001867">
    <property type="entry name" value="OmpR/PhoB-type_DNA-bd"/>
</dbReference>
<sequence>MNHILIVEDEQHLADLERDYLKQAGFEVTVINRGDEASDWLQQHTPDLVVLDLMLPGKDGLDICKELRKVSDVPVIMTTAKVEEIDRLIGLEIGADDYLCKPFSLRELVARVKAVVRRYGHAAKPSQVAAQESLVQLSISENDTRACFGERCTELTIVEVRLLLLLRQHPRQIFSRDQIIDGIYDDRRVVSDRTVDSHIKKLRKKLNDINPEHNYIQSIYGAGYRYNVEPDVSTSQSQAE</sequence>
<dbReference type="InterPro" id="IPR036388">
    <property type="entry name" value="WH-like_DNA-bd_sf"/>
</dbReference>
<dbReference type="InterPro" id="IPR011006">
    <property type="entry name" value="CheY-like_superfamily"/>
</dbReference>